<proteinExistence type="predicted"/>
<gene>
    <name evidence="1" type="ORF">BDD43_4068</name>
</gene>
<reference evidence="1 2" key="1">
    <citation type="submission" date="2018-10" db="EMBL/GenBank/DDBJ databases">
        <title>Genomic Encyclopedia of Archaeal and Bacterial Type Strains, Phase II (KMG-II): from individual species to whole genera.</title>
        <authorList>
            <person name="Goeker M."/>
        </authorList>
    </citation>
    <scope>NUCLEOTIDE SEQUENCE [LARGE SCALE GENOMIC DNA]</scope>
    <source>
        <strain evidence="1 2">DSM 18602</strain>
    </source>
</reference>
<keyword evidence="2" id="KW-1185">Reference proteome</keyword>
<dbReference type="RefSeq" id="WP_121199305.1">
    <property type="nucleotide sequence ID" value="NZ_RBKU01000001.1"/>
</dbReference>
<dbReference type="Proteomes" id="UP000268007">
    <property type="component" value="Unassembled WGS sequence"/>
</dbReference>
<accession>A0A495J527</accession>
<evidence type="ECO:0000313" key="1">
    <source>
        <dbReference type="EMBL" id="RKR83853.1"/>
    </source>
</evidence>
<name>A0A495J527_9SPHI</name>
<evidence type="ECO:0000313" key="2">
    <source>
        <dbReference type="Proteomes" id="UP000268007"/>
    </source>
</evidence>
<organism evidence="1 2">
    <name type="scientific">Mucilaginibacter gracilis</name>
    <dbReference type="NCBI Taxonomy" id="423350"/>
    <lineage>
        <taxon>Bacteria</taxon>
        <taxon>Pseudomonadati</taxon>
        <taxon>Bacteroidota</taxon>
        <taxon>Sphingobacteriia</taxon>
        <taxon>Sphingobacteriales</taxon>
        <taxon>Sphingobacteriaceae</taxon>
        <taxon>Mucilaginibacter</taxon>
    </lineage>
</organism>
<dbReference type="EMBL" id="RBKU01000001">
    <property type="protein sequence ID" value="RKR83853.1"/>
    <property type="molecule type" value="Genomic_DNA"/>
</dbReference>
<protein>
    <submittedName>
        <fullName evidence="1">Uncharacterized protein</fullName>
    </submittedName>
</protein>
<sequence length="113" mass="12463">MKIVKIAFSFISMMAILFVTKVVSGQTTQPNVLFGCYFQPAVIRIQGDTIAAVGFAQSAAVYIMNLKEPKANEKLELLKQAKLERKFVCIYVKKNTVAGATIITDVKLAPIHK</sequence>
<comment type="caution">
    <text evidence="1">The sequence shown here is derived from an EMBL/GenBank/DDBJ whole genome shotgun (WGS) entry which is preliminary data.</text>
</comment>
<dbReference type="AlphaFoldDB" id="A0A495J527"/>